<dbReference type="Proteomes" id="UP001085076">
    <property type="component" value="Miscellaneous, Linkage group lg01"/>
</dbReference>
<reference evidence="2" key="1">
    <citation type="submission" date="2021-03" db="EMBL/GenBank/DDBJ databases">
        <authorList>
            <person name="Li Z."/>
            <person name="Yang C."/>
        </authorList>
    </citation>
    <scope>NUCLEOTIDE SEQUENCE</scope>
    <source>
        <strain evidence="2">Dzin_1.0</strain>
        <tissue evidence="2">Leaf</tissue>
    </source>
</reference>
<dbReference type="PANTHER" id="PTHR14030">
    <property type="entry name" value="MITOTIC CHECKPOINT SERINE/THREONINE-PROTEIN KINASE BUB1"/>
    <property type="match status" value="1"/>
</dbReference>
<dbReference type="GO" id="GO:0007094">
    <property type="term" value="P:mitotic spindle assembly checkpoint signaling"/>
    <property type="evidence" value="ECO:0007669"/>
    <property type="project" value="InterPro"/>
</dbReference>
<dbReference type="InterPro" id="IPR013212">
    <property type="entry name" value="Mad3/Bub1_I"/>
</dbReference>
<dbReference type="InterPro" id="IPR015661">
    <property type="entry name" value="Bub1/Mad3"/>
</dbReference>
<sequence>MATDFQKELLASLVAEIKEYQGQDPLLPWLRGIGKMKESLPPQVLQEKLPRFLQKCVETFETDRRYRNDSRFLRIWIQLMDYVDDAKVVLRRMEKNQIGLKRASFYSAYALYYEKRKKFEEAEKMYHLGVQNLAEPVSELQKSYEQFIERLELYKKRIAKVDKSNRERLTLGSTQHAGEGIGGNKELVDKDDSKITLTKNGINNDLKSGECMRFAEGCMETIRGCEGSTKSVNMTMESSDFSDCDSCDAQSICDANPIKACDLGSFGAKSLVVKHKNSDMHLKQQSSIRTDDTVVVKFVGSAIVGKSEAEDACHHGLVDPTVNMKEAMNAISNMFREPLEAEPKIRRQSHQSKPKADQQANAIEVFIDESLEEGENLLDCRTKASNQNCRQTMNSHSSNKQIKTELQKPVVGEFKILADDEESEHSGYMELEKHMKATYSTESLVDSRQISQKSIISDNSNTTNLEDVGLKEDTIVQRFVGSTIFDESKVENACHHGLVDPTINLKDAINDINSMFGQPLNIIKTSKPKKHRKFLDHEPVSQGFCILADDDLGGPKAHASSGFEHGKMLEPKSKSEVFHIFADDDLTQGAKVRASPNIPRKFSGNDLFEPTVFTKEALEDINDMFGRPLDF</sequence>
<organism evidence="2 3">
    <name type="scientific">Dioscorea zingiberensis</name>
    <dbReference type="NCBI Taxonomy" id="325984"/>
    <lineage>
        <taxon>Eukaryota</taxon>
        <taxon>Viridiplantae</taxon>
        <taxon>Streptophyta</taxon>
        <taxon>Embryophyta</taxon>
        <taxon>Tracheophyta</taxon>
        <taxon>Spermatophyta</taxon>
        <taxon>Magnoliopsida</taxon>
        <taxon>Liliopsida</taxon>
        <taxon>Dioscoreales</taxon>
        <taxon>Dioscoreaceae</taxon>
        <taxon>Dioscorea</taxon>
    </lineage>
</organism>
<proteinExistence type="predicted"/>
<name>A0A9D5HTA6_9LILI</name>
<protein>
    <recommendedName>
        <fullName evidence="1">BUB1 N-terminal domain-containing protein</fullName>
    </recommendedName>
</protein>
<dbReference type="SMART" id="SM00777">
    <property type="entry name" value="Mad3_BUB1_I"/>
    <property type="match status" value="1"/>
</dbReference>
<dbReference type="OrthoDB" id="248495at2759"/>
<keyword evidence="3" id="KW-1185">Reference proteome</keyword>
<comment type="caution">
    <text evidence="2">The sequence shown here is derived from an EMBL/GenBank/DDBJ whole genome shotgun (WGS) entry which is preliminary data.</text>
</comment>
<dbReference type="Gene3D" id="1.25.40.430">
    <property type="match status" value="1"/>
</dbReference>
<accession>A0A9D5HTA6</accession>
<reference evidence="2" key="2">
    <citation type="journal article" date="2022" name="Hortic Res">
        <title>The genome of Dioscorea zingiberensis sheds light on the biosynthesis, origin and evolution of the medicinally important diosgenin saponins.</title>
        <authorList>
            <person name="Li Y."/>
            <person name="Tan C."/>
            <person name="Li Z."/>
            <person name="Guo J."/>
            <person name="Li S."/>
            <person name="Chen X."/>
            <person name="Wang C."/>
            <person name="Dai X."/>
            <person name="Yang H."/>
            <person name="Song W."/>
            <person name="Hou L."/>
            <person name="Xu J."/>
            <person name="Tong Z."/>
            <person name="Xu A."/>
            <person name="Yuan X."/>
            <person name="Wang W."/>
            <person name="Yang Q."/>
            <person name="Chen L."/>
            <person name="Sun Z."/>
            <person name="Wang K."/>
            <person name="Pan B."/>
            <person name="Chen J."/>
            <person name="Bao Y."/>
            <person name="Liu F."/>
            <person name="Qi X."/>
            <person name="Gang D.R."/>
            <person name="Wen J."/>
            <person name="Li J."/>
        </authorList>
    </citation>
    <scope>NUCLEOTIDE SEQUENCE</scope>
    <source>
        <strain evidence="2">Dzin_1.0</strain>
    </source>
</reference>
<dbReference type="PANTHER" id="PTHR14030:SF2">
    <property type="entry name" value="OS11G0128700 PROTEIN"/>
    <property type="match status" value="1"/>
</dbReference>
<feature type="domain" description="BUB1 N-terminal" evidence="1">
    <location>
        <begin position="13"/>
        <end position="169"/>
    </location>
</feature>
<gene>
    <name evidence="2" type="ORF">J5N97_005987</name>
</gene>
<dbReference type="GO" id="GO:0051754">
    <property type="term" value="P:meiotic sister chromatid cohesion, centromeric"/>
    <property type="evidence" value="ECO:0007669"/>
    <property type="project" value="TreeGrafter"/>
</dbReference>
<dbReference type="PROSITE" id="PS51489">
    <property type="entry name" value="BUB1_N"/>
    <property type="match status" value="1"/>
</dbReference>
<evidence type="ECO:0000313" key="2">
    <source>
        <dbReference type="EMBL" id="KAJ0987631.1"/>
    </source>
</evidence>
<dbReference type="GO" id="GO:0004672">
    <property type="term" value="F:protein kinase activity"/>
    <property type="evidence" value="ECO:0007669"/>
    <property type="project" value="TreeGrafter"/>
</dbReference>
<evidence type="ECO:0000259" key="1">
    <source>
        <dbReference type="PROSITE" id="PS51489"/>
    </source>
</evidence>
<dbReference type="EMBL" id="JAGGNH010000001">
    <property type="protein sequence ID" value="KAJ0987631.1"/>
    <property type="molecule type" value="Genomic_DNA"/>
</dbReference>
<dbReference type="Pfam" id="PF08311">
    <property type="entry name" value="Mad3_BUB1_I"/>
    <property type="match status" value="1"/>
</dbReference>
<evidence type="ECO:0000313" key="3">
    <source>
        <dbReference type="Proteomes" id="UP001085076"/>
    </source>
</evidence>
<dbReference type="AlphaFoldDB" id="A0A9D5HTA6"/>